<dbReference type="PANTHER" id="PTHR32309">
    <property type="entry name" value="TYROSINE-PROTEIN KINASE"/>
    <property type="match status" value="1"/>
</dbReference>
<evidence type="ECO:0000256" key="10">
    <source>
        <dbReference type="ARBA" id="ARBA00022777"/>
    </source>
</evidence>
<keyword evidence="7 20" id="KW-0808">Transferase</keyword>
<evidence type="ECO:0000256" key="2">
    <source>
        <dbReference type="ARBA" id="ARBA00007316"/>
    </source>
</evidence>
<feature type="transmembrane region" description="Helical" evidence="16">
    <location>
        <begin position="499"/>
        <end position="518"/>
    </location>
</feature>
<evidence type="ECO:0000259" key="19">
    <source>
        <dbReference type="Pfam" id="PF13807"/>
    </source>
</evidence>
<keyword evidence="8 16" id="KW-0812">Transmembrane</keyword>
<evidence type="ECO:0000256" key="7">
    <source>
        <dbReference type="ARBA" id="ARBA00022679"/>
    </source>
</evidence>
<dbReference type="CDD" id="cd05387">
    <property type="entry name" value="BY-kinase"/>
    <property type="match status" value="1"/>
</dbReference>
<keyword evidence="9" id="KW-0547">Nucleotide-binding</keyword>
<feature type="domain" description="Tyrosine-protein kinase G-rich" evidence="19">
    <location>
        <begin position="448"/>
        <end position="519"/>
    </location>
</feature>
<comment type="subcellular location">
    <subcellularLocation>
        <location evidence="1">Cell inner membrane</location>
        <topology evidence="1">Multi-pass membrane protein</topology>
    </subcellularLocation>
</comment>
<evidence type="ECO:0000256" key="5">
    <source>
        <dbReference type="ARBA" id="ARBA00022475"/>
    </source>
</evidence>
<evidence type="ECO:0000256" key="15">
    <source>
        <dbReference type="ARBA" id="ARBA00051245"/>
    </source>
</evidence>
<dbReference type="EC" id="2.7.10.2" evidence="4"/>
<dbReference type="Pfam" id="PF13807">
    <property type="entry name" value="GNVR"/>
    <property type="match status" value="1"/>
</dbReference>
<dbReference type="NCBIfam" id="TIGR01007">
    <property type="entry name" value="eps_fam"/>
    <property type="match status" value="1"/>
</dbReference>
<name>A0ABT0TNM8_9FLAO</name>
<accession>A0ABT0TNM8</accession>
<keyword evidence="13 16" id="KW-0472">Membrane</keyword>
<keyword evidence="10" id="KW-0418">Kinase</keyword>
<dbReference type="EMBL" id="JAMLJM010000004">
    <property type="protein sequence ID" value="MCL9809107.1"/>
    <property type="molecule type" value="Genomic_DNA"/>
</dbReference>
<evidence type="ECO:0000256" key="4">
    <source>
        <dbReference type="ARBA" id="ARBA00011903"/>
    </source>
</evidence>
<evidence type="ECO:0000256" key="9">
    <source>
        <dbReference type="ARBA" id="ARBA00022741"/>
    </source>
</evidence>
<feature type="domain" description="AAA" evidence="18">
    <location>
        <begin position="596"/>
        <end position="726"/>
    </location>
</feature>
<evidence type="ECO:0000256" key="1">
    <source>
        <dbReference type="ARBA" id="ARBA00004429"/>
    </source>
</evidence>
<feature type="transmembrane region" description="Helical" evidence="16">
    <location>
        <begin position="24"/>
        <end position="44"/>
    </location>
</feature>
<evidence type="ECO:0000259" key="18">
    <source>
        <dbReference type="Pfam" id="PF13614"/>
    </source>
</evidence>
<dbReference type="InterPro" id="IPR025669">
    <property type="entry name" value="AAA_dom"/>
</dbReference>
<keyword evidence="21" id="KW-1185">Reference proteome</keyword>
<feature type="domain" description="Polysaccharide chain length determinant N-terminal" evidence="17">
    <location>
        <begin position="12"/>
        <end position="106"/>
    </location>
</feature>
<comment type="catalytic activity">
    <reaction evidence="15">
        <text>L-tyrosyl-[protein] + ATP = O-phospho-L-tyrosyl-[protein] + ADP + H(+)</text>
        <dbReference type="Rhea" id="RHEA:10596"/>
        <dbReference type="Rhea" id="RHEA-COMP:10136"/>
        <dbReference type="Rhea" id="RHEA-COMP:20101"/>
        <dbReference type="ChEBI" id="CHEBI:15378"/>
        <dbReference type="ChEBI" id="CHEBI:30616"/>
        <dbReference type="ChEBI" id="CHEBI:46858"/>
        <dbReference type="ChEBI" id="CHEBI:61978"/>
        <dbReference type="ChEBI" id="CHEBI:456216"/>
        <dbReference type="EC" id="2.7.10.2"/>
    </reaction>
</comment>
<dbReference type="Pfam" id="PF02706">
    <property type="entry name" value="Wzz"/>
    <property type="match status" value="1"/>
</dbReference>
<evidence type="ECO:0000256" key="12">
    <source>
        <dbReference type="ARBA" id="ARBA00022989"/>
    </source>
</evidence>
<evidence type="ECO:0000256" key="11">
    <source>
        <dbReference type="ARBA" id="ARBA00022840"/>
    </source>
</evidence>
<evidence type="ECO:0000259" key="17">
    <source>
        <dbReference type="Pfam" id="PF02706"/>
    </source>
</evidence>
<evidence type="ECO:0000256" key="3">
    <source>
        <dbReference type="ARBA" id="ARBA00008883"/>
    </source>
</evidence>
<keyword evidence="12 16" id="KW-1133">Transmembrane helix</keyword>
<dbReference type="InterPro" id="IPR050445">
    <property type="entry name" value="Bact_polysacc_biosynth/exp"/>
</dbReference>
<keyword evidence="5" id="KW-1003">Cell membrane</keyword>
<protein>
    <recommendedName>
        <fullName evidence="4">non-specific protein-tyrosine kinase</fullName>
        <ecNumber evidence="4">2.7.10.2</ecNumber>
    </recommendedName>
</protein>
<sequence>MHSINDNTEDSTLNLRDLLMKYLIHWKWFLVSVLVFLVGAKLYLRYSVPVYKSSTTILIKDDKSGNIASELSAFQDIGLFAGPKNKIDDEVEILKSRKLIEKTVEEGEFFIKYIAEGRIKSSDAYGSSPVKFIFAKKSPRLYKTDTILYVDIVSENQFDLVNQENNKVGRYTFGQTVHSKVFGDFTVNKSVLLNEYEEPKPIQKGKIMVAISKLEKVVDDFKGRVNVSTLSKFSNVVEISMTDQVSEKADDFLDKLVEIYNKEAINDKNLISEKTAKFINERLLIITEELGGVEREAESYKKRNKITDIPSEAELNLKTASEFKAEEIAVGTQLRVVDMMLRYMKLNVNSDIIPANIIPSDNNSTQLIAEYNNLVVERDRILKSSTPENPLVVRLNDKINTLKITINESLLRLKASLAVKENDIRNQENLLEGRIAKIPQQEREFRNIFRQQQIKEELYLYLFKKREETAIALAATAPNSKVVDQAYSNGVPVSPKRQLIYLTAFIFGLLIPFSIIYLKDLLDTKVKTRADLEELKIPFLGDVPHSDSHNEIIKTDSRTSAAEAIRIVRTNLEFIVNNAVRDRAKTIMLTSTLPSEGKTFIAVNLAATIAISGKKVLLIGMDVRNPRLDDYVTLPNRGLTNFLSTTEAEIENYIVPQAGYNRFDILPAGVIPPNPAELLMSQKLEVMFDKLKGVYDYIIVDTAPVSLVTDTLLISQHADAFVYVVRANYLDKELLKTPKSLYDEKKLPSMCLLLNDTDTSKGYGYGYGYGVTEEKKPWYKRIWNS</sequence>
<dbReference type="Proteomes" id="UP001317191">
    <property type="component" value="Unassembled WGS sequence"/>
</dbReference>
<dbReference type="RefSeq" id="WP_250592515.1">
    <property type="nucleotide sequence ID" value="NZ_JAMLJM010000004.1"/>
</dbReference>
<evidence type="ECO:0000256" key="6">
    <source>
        <dbReference type="ARBA" id="ARBA00022519"/>
    </source>
</evidence>
<dbReference type="GO" id="GO:0004715">
    <property type="term" value="F:non-membrane spanning protein tyrosine kinase activity"/>
    <property type="evidence" value="ECO:0007669"/>
    <property type="project" value="UniProtKB-EC"/>
</dbReference>
<proteinExistence type="inferred from homology"/>
<dbReference type="InterPro" id="IPR027417">
    <property type="entry name" value="P-loop_NTPase"/>
</dbReference>
<comment type="similarity">
    <text evidence="2">Belongs to the CpsD/CapB family.</text>
</comment>
<evidence type="ECO:0000313" key="20">
    <source>
        <dbReference type="EMBL" id="MCL9809107.1"/>
    </source>
</evidence>
<dbReference type="InterPro" id="IPR003856">
    <property type="entry name" value="LPS_length_determ_N"/>
</dbReference>
<dbReference type="Pfam" id="PF13614">
    <property type="entry name" value="AAA_31"/>
    <property type="match status" value="1"/>
</dbReference>
<comment type="caution">
    <text evidence="20">The sequence shown here is derived from an EMBL/GenBank/DDBJ whole genome shotgun (WGS) entry which is preliminary data.</text>
</comment>
<keyword evidence="6" id="KW-0997">Cell inner membrane</keyword>
<dbReference type="PANTHER" id="PTHR32309:SF13">
    <property type="entry name" value="FERRIC ENTEROBACTIN TRANSPORT PROTEIN FEPE"/>
    <property type="match status" value="1"/>
</dbReference>
<dbReference type="SUPFAM" id="SSF52540">
    <property type="entry name" value="P-loop containing nucleoside triphosphate hydrolases"/>
    <property type="match status" value="1"/>
</dbReference>
<evidence type="ECO:0000313" key="21">
    <source>
        <dbReference type="Proteomes" id="UP001317191"/>
    </source>
</evidence>
<dbReference type="Gene3D" id="3.40.50.300">
    <property type="entry name" value="P-loop containing nucleotide triphosphate hydrolases"/>
    <property type="match status" value="1"/>
</dbReference>
<gene>
    <name evidence="20" type="ORF">NAT50_07020</name>
</gene>
<evidence type="ECO:0000256" key="8">
    <source>
        <dbReference type="ARBA" id="ARBA00022692"/>
    </source>
</evidence>
<dbReference type="InterPro" id="IPR032807">
    <property type="entry name" value="GNVR"/>
</dbReference>
<evidence type="ECO:0000256" key="16">
    <source>
        <dbReference type="SAM" id="Phobius"/>
    </source>
</evidence>
<reference evidence="20 21" key="1">
    <citation type="submission" date="2022-05" db="EMBL/GenBank/DDBJ databases">
        <title>Flavobacterium sp., isolated from activated sludge.</title>
        <authorList>
            <person name="Ran Q."/>
        </authorList>
    </citation>
    <scope>NUCLEOTIDE SEQUENCE [LARGE SCALE GENOMIC DNA]</scope>
    <source>
        <strain evidence="20 21">HXWNR70</strain>
    </source>
</reference>
<dbReference type="InterPro" id="IPR005702">
    <property type="entry name" value="Wzc-like_C"/>
</dbReference>
<keyword evidence="11" id="KW-0067">ATP-binding</keyword>
<evidence type="ECO:0000256" key="13">
    <source>
        <dbReference type="ARBA" id="ARBA00023136"/>
    </source>
</evidence>
<evidence type="ECO:0000256" key="14">
    <source>
        <dbReference type="ARBA" id="ARBA00023137"/>
    </source>
</evidence>
<organism evidence="20 21">
    <name type="scientific">Flavobacterium luminosum</name>
    <dbReference type="NCBI Taxonomy" id="2949086"/>
    <lineage>
        <taxon>Bacteria</taxon>
        <taxon>Pseudomonadati</taxon>
        <taxon>Bacteroidota</taxon>
        <taxon>Flavobacteriia</taxon>
        <taxon>Flavobacteriales</taxon>
        <taxon>Flavobacteriaceae</taxon>
        <taxon>Flavobacterium</taxon>
    </lineage>
</organism>
<comment type="similarity">
    <text evidence="3">Belongs to the etk/wzc family.</text>
</comment>
<keyword evidence="14" id="KW-0829">Tyrosine-protein kinase</keyword>